<name>A0A4Q1UZG7_9BRAD</name>
<accession>A0A4Q1UZG7</accession>
<evidence type="ECO:0000313" key="1">
    <source>
        <dbReference type="EMBL" id="RXT43426.1"/>
    </source>
</evidence>
<dbReference type="Proteomes" id="UP000290819">
    <property type="component" value="Unassembled WGS sequence"/>
</dbReference>
<protein>
    <submittedName>
        <fullName evidence="1">Uncharacterized protein</fullName>
    </submittedName>
</protein>
<reference evidence="1 2" key="1">
    <citation type="submission" date="2017-03" db="EMBL/GenBank/DDBJ databases">
        <authorList>
            <person name="Safronova V.I."/>
            <person name="Sazanova A.L."/>
            <person name="Chirak E.R."/>
        </authorList>
    </citation>
    <scope>NUCLEOTIDE SEQUENCE [LARGE SCALE GENOMIC DNA]</scope>
    <source>
        <strain evidence="1 2">Opo-243</strain>
    </source>
</reference>
<gene>
    <name evidence="1" type="ORF">B5V03_22650</name>
</gene>
<sequence length="65" mass="7300">MSGQSRSAFDVWIGGKCTILVMVESWTAGRPCAAQASRKHVRRVHARILDVMRSRVGKAVVKYQR</sequence>
<evidence type="ECO:0000313" key="2">
    <source>
        <dbReference type="Proteomes" id="UP000290819"/>
    </source>
</evidence>
<organism evidence="1 2">
    <name type="scientific">Bradyrhizobium betae</name>
    <dbReference type="NCBI Taxonomy" id="244734"/>
    <lineage>
        <taxon>Bacteria</taxon>
        <taxon>Pseudomonadati</taxon>
        <taxon>Pseudomonadota</taxon>
        <taxon>Alphaproteobacteria</taxon>
        <taxon>Hyphomicrobiales</taxon>
        <taxon>Nitrobacteraceae</taxon>
        <taxon>Bradyrhizobium</taxon>
    </lineage>
</organism>
<comment type="caution">
    <text evidence="1">The sequence shown here is derived from an EMBL/GenBank/DDBJ whole genome shotgun (WGS) entry which is preliminary data.</text>
</comment>
<proteinExistence type="predicted"/>
<dbReference type="AlphaFoldDB" id="A0A4Q1UZG7"/>
<dbReference type="EMBL" id="MZXW01000026">
    <property type="protein sequence ID" value="RXT43426.1"/>
    <property type="molecule type" value="Genomic_DNA"/>
</dbReference>
<keyword evidence="2" id="KW-1185">Reference proteome</keyword>